<dbReference type="PANTHER" id="PTHR33343:SF1">
    <property type="entry name" value="LARGE RIBOSOMAL SUBUNIT PROTEIN BL35M"/>
    <property type="match status" value="1"/>
</dbReference>
<dbReference type="PRINTS" id="PR00064">
    <property type="entry name" value="RIBOSOMALL35"/>
</dbReference>
<dbReference type="InterPro" id="IPR037229">
    <property type="entry name" value="Ribosomal_bL35_sf"/>
</dbReference>
<keyword evidence="6" id="KW-1185">Reference proteome</keyword>
<dbReference type="PANTHER" id="PTHR33343">
    <property type="entry name" value="54S RIBOSOMAL PROTEIN BL35M"/>
    <property type="match status" value="1"/>
</dbReference>
<dbReference type="InterPro" id="IPR001706">
    <property type="entry name" value="Ribosomal_bL35"/>
</dbReference>
<evidence type="ECO:0000313" key="6">
    <source>
        <dbReference type="Proteomes" id="UP001489004"/>
    </source>
</evidence>
<evidence type="ECO:0000256" key="2">
    <source>
        <dbReference type="ARBA" id="ARBA00022980"/>
    </source>
</evidence>
<dbReference type="NCBIfam" id="TIGR00001">
    <property type="entry name" value="rpmI_bact"/>
    <property type="match status" value="1"/>
</dbReference>
<dbReference type="InterPro" id="IPR021137">
    <property type="entry name" value="Ribosomal_bL35-like"/>
</dbReference>
<dbReference type="PROSITE" id="PS00936">
    <property type="entry name" value="RIBOSOMAL_L35"/>
    <property type="match status" value="1"/>
</dbReference>
<evidence type="ECO:0000256" key="1">
    <source>
        <dbReference type="ARBA" id="ARBA00006598"/>
    </source>
</evidence>
<comment type="similarity">
    <text evidence="1 4">Belongs to the bacterial ribosomal protein bL35 family.</text>
</comment>
<dbReference type="Gene3D" id="4.10.410.60">
    <property type="match status" value="1"/>
</dbReference>
<dbReference type="SUPFAM" id="SSF143034">
    <property type="entry name" value="L35p-like"/>
    <property type="match status" value="1"/>
</dbReference>
<evidence type="ECO:0000256" key="3">
    <source>
        <dbReference type="ARBA" id="ARBA00023274"/>
    </source>
</evidence>
<name>A0AAW1R5G5_9CHLO</name>
<evidence type="ECO:0000313" key="5">
    <source>
        <dbReference type="EMBL" id="KAK9828775.1"/>
    </source>
</evidence>
<proteinExistence type="inferred from homology"/>
<dbReference type="FunFam" id="4.10.410.60:FF:000001">
    <property type="entry name" value="50S ribosomal protein L35"/>
    <property type="match status" value="1"/>
</dbReference>
<keyword evidence="3 4" id="KW-0687">Ribonucleoprotein</keyword>
<dbReference type="EMBL" id="JALJOR010000001">
    <property type="protein sequence ID" value="KAK9828775.1"/>
    <property type="molecule type" value="Genomic_DNA"/>
</dbReference>
<accession>A0AAW1R5G5</accession>
<reference evidence="5 6" key="1">
    <citation type="journal article" date="2024" name="Nat. Commun.">
        <title>Phylogenomics reveals the evolutionary origins of lichenization in chlorophyte algae.</title>
        <authorList>
            <person name="Puginier C."/>
            <person name="Libourel C."/>
            <person name="Otte J."/>
            <person name="Skaloud P."/>
            <person name="Haon M."/>
            <person name="Grisel S."/>
            <person name="Petersen M."/>
            <person name="Berrin J.G."/>
            <person name="Delaux P.M."/>
            <person name="Dal Grande F."/>
            <person name="Keller J."/>
        </authorList>
    </citation>
    <scope>NUCLEOTIDE SEQUENCE [LARGE SCALE GENOMIC DNA]</scope>
    <source>
        <strain evidence="5 6">SAG 2043</strain>
    </source>
</reference>
<dbReference type="InterPro" id="IPR018265">
    <property type="entry name" value="Ribosomal_bL35_CS"/>
</dbReference>
<protein>
    <recommendedName>
        <fullName evidence="4">50S ribosomal protein L35</fullName>
    </recommendedName>
</protein>
<keyword evidence="2 4" id="KW-0689">Ribosomal protein</keyword>
<dbReference type="Proteomes" id="UP001489004">
    <property type="component" value="Unassembled WGS sequence"/>
</dbReference>
<gene>
    <name evidence="5" type="ORF">WJX72_002017</name>
</gene>
<comment type="caution">
    <text evidence="5">The sequence shown here is derived from an EMBL/GenBank/DDBJ whole genome shotgun (WGS) entry which is preliminary data.</text>
</comment>
<dbReference type="Pfam" id="PF01632">
    <property type="entry name" value="Ribosomal_L35p"/>
    <property type="match status" value="1"/>
</dbReference>
<dbReference type="GO" id="GO:0006412">
    <property type="term" value="P:translation"/>
    <property type="evidence" value="ECO:0007669"/>
    <property type="project" value="InterPro"/>
</dbReference>
<dbReference type="AlphaFoldDB" id="A0AAW1R5G5"/>
<organism evidence="5 6">
    <name type="scientific">[Myrmecia] bisecta</name>
    <dbReference type="NCBI Taxonomy" id="41462"/>
    <lineage>
        <taxon>Eukaryota</taxon>
        <taxon>Viridiplantae</taxon>
        <taxon>Chlorophyta</taxon>
        <taxon>core chlorophytes</taxon>
        <taxon>Trebouxiophyceae</taxon>
        <taxon>Trebouxiales</taxon>
        <taxon>Trebouxiaceae</taxon>
        <taxon>Myrmecia</taxon>
    </lineage>
</organism>
<evidence type="ECO:0000256" key="4">
    <source>
        <dbReference type="RuleBase" id="RU000568"/>
    </source>
</evidence>
<dbReference type="HAMAP" id="MF_00514">
    <property type="entry name" value="Ribosomal_bL35"/>
    <property type="match status" value="1"/>
</dbReference>
<dbReference type="GO" id="GO:0003735">
    <property type="term" value="F:structural constituent of ribosome"/>
    <property type="evidence" value="ECO:0007669"/>
    <property type="project" value="InterPro"/>
</dbReference>
<sequence>MACLTAAFSGLSLASSRQACKPSTTGSVLCARRSSFMTSQRLSVSRSTQGVQQCQGMSTVVAGYKLKTRKAAAKRYKVTGSGKVMTRKPGKQHINEKKSPKRLNRLGKMKQAAHSDLNNIIGCLPHHGVKK</sequence>
<dbReference type="GO" id="GO:0015934">
    <property type="term" value="C:large ribosomal subunit"/>
    <property type="evidence" value="ECO:0007669"/>
    <property type="project" value="TreeGrafter"/>
</dbReference>